<feature type="domain" description="Fatty acid desaturase" evidence="2">
    <location>
        <begin position="39"/>
        <end position="267"/>
    </location>
</feature>
<feature type="transmembrane region" description="Helical" evidence="1">
    <location>
        <begin position="127"/>
        <end position="146"/>
    </location>
</feature>
<feature type="transmembrane region" description="Helical" evidence="1">
    <location>
        <begin position="181"/>
        <end position="201"/>
    </location>
</feature>
<dbReference type="RefSeq" id="WP_184227770.1">
    <property type="nucleotide sequence ID" value="NZ_JACHDE010000013.1"/>
</dbReference>
<dbReference type="Proteomes" id="UP000592820">
    <property type="component" value="Unassembled WGS sequence"/>
</dbReference>
<name>A0A7W8LB84_9BURK</name>
<evidence type="ECO:0000313" key="4">
    <source>
        <dbReference type="Proteomes" id="UP000592820"/>
    </source>
</evidence>
<feature type="transmembrane region" description="Helical" evidence="1">
    <location>
        <begin position="78"/>
        <end position="97"/>
    </location>
</feature>
<dbReference type="PANTHER" id="PTHR36459:SF1">
    <property type="entry name" value="FATTY ACID DESATURASE DOMAIN-CONTAINING PROTEIN-RELATED"/>
    <property type="match status" value="1"/>
</dbReference>
<protein>
    <recommendedName>
        <fullName evidence="2">Fatty acid desaturase domain-containing protein</fullName>
    </recommendedName>
</protein>
<evidence type="ECO:0000256" key="1">
    <source>
        <dbReference type="SAM" id="Phobius"/>
    </source>
</evidence>
<feature type="transmembrane region" description="Helical" evidence="1">
    <location>
        <begin position="12"/>
        <end position="33"/>
    </location>
</feature>
<proteinExistence type="predicted"/>
<dbReference type="EMBL" id="JACHDE010000013">
    <property type="protein sequence ID" value="MBB5403488.1"/>
    <property type="molecule type" value="Genomic_DNA"/>
</dbReference>
<keyword evidence="1" id="KW-0812">Transmembrane</keyword>
<dbReference type="InterPro" id="IPR005804">
    <property type="entry name" value="FA_desaturase_dom"/>
</dbReference>
<feature type="transmembrane region" description="Helical" evidence="1">
    <location>
        <begin position="39"/>
        <end position="57"/>
    </location>
</feature>
<dbReference type="AlphaFoldDB" id="A0A7W8LB84"/>
<sequence>MYRLLNDRRDLPHLWLYIECALIFIPAAAVLYWLGHFPWWAGVAYVLVWNMFGDRFTMSYHCTLHRRLFRKKYRALEILLDWVLCPFFGQTPGTFYVHHMGMHHIDDNLPRDLSSTMRFQRDSVIGFLHYYLRFAALVPVELSVYLWRSRNTKLMRQLLVGEIAFYAAIGAAAYWNLRATLVVFVFPFVFVRLMMMIGNWVQHAFIDPDHPDNPYTSSTNTIDSRFNARVFNAGYHIYHHVRKGTHFSELTKEFAANLEKYGQEDAVVFDRIDIAQIWLLLVTRQHRKLARHFVRLPGAPVRSDDEVVALLRRRLQLIRDWSPAASLDHGISTK</sequence>
<dbReference type="GO" id="GO:0006629">
    <property type="term" value="P:lipid metabolic process"/>
    <property type="evidence" value="ECO:0007669"/>
    <property type="project" value="InterPro"/>
</dbReference>
<evidence type="ECO:0000313" key="3">
    <source>
        <dbReference type="EMBL" id="MBB5403488.1"/>
    </source>
</evidence>
<gene>
    <name evidence="3" type="ORF">HDG41_005576</name>
</gene>
<evidence type="ECO:0000259" key="2">
    <source>
        <dbReference type="Pfam" id="PF00487"/>
    </source>
</evidence>
<keyword evidence="1" id="KW-0472">Membrane</keyword>
<comment type="caution">
    <text evidence="3">The sequence shown here is derived from an EMBL/GenBank/DDBJ whole genome shotgun (WGS) entry which is preliminary data.</text>
</comment>
<dbReference type="PANTHER" id="PTHR36459">
    <property type="entry name" value="ORF"/>
    <property type="match status" value="1"/>
</dbReference>
<feature type="transmembrane region" description="Helical" evidence="1">
    <location>
        <begin position="158"/>
        <end position="175"/>
    </location>
</feature>
<keyword evidence="1" id="KW-1133">Transmembrane helix</keyword>
<dbReference type="Pfam" id="PF00487">
    <property type="entry name" value="FA_desaturase"/>
    <property type="match status" value="1"/>
</dbReference>
<reference evidence="3 4" key="1">
    <citation type="submission" date="2020-08" db="EMBL/GenBank/DDBJ databases">
        <title>Genomic Encyclopedia of Type Strains, Phase IV (KMG-V): Genome sequencing to study the core and pangenomes of soil and plant-associated prokaryotes.</title>
        <authorList>
            <person name="Whitman W."/>
        </authorList>
    </citation>
    <scope>NUCLEOTIDE SEQUENCE [LARGE SCALE GENOMIC DNA]</scope>
    <source>
        <strain evidence="3 4">JPY162</strain>
    </source>
</reference>
<organism evidence="3 4">
    <name type="scientific">Paraburkholderia youngii</name>
    <dbReference type="NCBI Taxonomy" id="2782701"/>
    <lineage>
        <taxon>Bacteria</taxon>
        <taxon>Pseudomonadati</taxon>
        <taxon>Pseudomonadota</taxon>
        <taxon>Betaproteobacteria</taxon>
        <taxon>Burkholderiales</taxon>
        <taxon>Burkholderiaceae</taxon>
        <taxon>Paraburkholderia</taxon>
    </lineage>
</organism>
<accession>A0A7W8LB84</accession>